<sequence length="141" mass="14770">MACIAIWEGNLSLTAKLSSSALLAIGCLGAIASTIRFALVIAPVDASRYTQQLIEIFKMCVVETGICLIAANVIMIRPLVNIIMIKAGFTHEKSTVGLAPTIGRVDGKPANNMIYGVGLGTTEVSSNHGGIKTMPVVIVVE</sequence>
<keyword evidence="1" id="KW-1133">Transmembrane helix</keyword>
<gene>
    <name evidence="2" type="ORF">K461DRAFT_303829</name>
</gene>
<dbReference type="EMBL" id="ML996082">
    <property type="protein sequence ID" value="KAF2156530.1"/>
    <property type="molecule type" value="Genomic_DNA"/>
</dbReference>
<keyword evidence="1" id="KW-0812">Transmembrane</keyword>
<evidence type="ECO:0000313" key="2">
    <source>
        <dbReference type="EMBL" id="KAF2156530.1"/>
    </source>
</evidence>
<feature type="transmembrane region" description="Helical" evidence="1">
    <location>
        <begin position="56"/>
        <end position="76"/>
    </location>
</feature>
<comment type="caution">
    <text evidence="2">The sequence shown here is derived from an EMBL/GenBank/DDBJ whole genome shotgun (WGS) entry which is preliminary data.</text>
</comment>
<organism evidence="2 3">
    <name type="scientific">Myriangium duriaei CBS 260.36</name>
    <dbReference type="NCBI Taxonomy" id="1168546"/>
    <lineage>
        <taxon>Eukaryota</taxon>
        <taxon>Fungi</taxon>
        <taxon>Dikarya</taxon>
        <taxon>Ascomycota</taxon>
        <taxon>Pezizomycotina</taxon>
        <taxon>Dothideomycetes</taxon>
        <taxon>Dothideomycetidae</taxon>
        <taxon>Myriangiales</taxon>
        <taxon>Myriangiaceae</taxon>
        <taxon>Myriangium</taxon>
    </lineage>
</organism>
<keyword evidence="3" id="KW-1185">Reference proteome</keyword>
<evidence type="ECO:0000313" key="3">
    <source>
        <dbReference type="Proteomes" id="UP000799439"/>
    </source>
</evidence>
<keyword evidence="1" id="KW-0472">Membrane</keyword>
<dbReference type="Proteomes" id="UP000799439">
    <property type="component" value="Unassembled WGS sequence"/>
</dbReference>
<dbReference type="AlphaFoldDB" id="A0A9P4J9H8"/>
<reference evidence="2" key="1">
    <citation type="journal article" date="2020" name="Stud. Mycol.">
        <title>101 Dothideomycetes genomes: a test case for predicting lifestyles and emergence of pathogens.</title>
        <authorList>
            <person name="Haridas S."/>
            <person name="Albert R."/>
            <person name="Binder M."/>
            <person name="Bloem J."/>
            <person name="Labutti K."/>
            <person name="Salamov A."/>
            <person name="Andreopoulos B."/>
            <person name="Baker S."/>
            <person name="Barry K."/>
            <person name="Bills G."/>
            <person name="Bluhm B."/>
            <person name="Cannon C."/>
            <person name="Castanera R."/>
            <person name="Culley D."/>
            <person name="Daum C."/>
            <person name="Ezra D."/>
            <person name="Gonzalez J."/>
            <person name="Henrissat B."/>
            <person name="Kuo A."/>
            <person name="Liang C."/>
            <person name="Lipzen A."/>
            <person name="Lutzoni F."/>
            <person name="Magnuson J."/>
            <person name="Mondo S."/>
            <person name="Nolan M."/>
            <person name="Ohm R."/>
            <person name="Pangilinan J."/>
            <person name="Park H.-J."/>
            <person name="Ramirez L."/>
            <person name="Alfaro M."/>
            <person name="Sun H."/>
            <person name="Tritt A."/>
            <person name="Yoshinaga Y."/>
            <person name="Zwiers L.-H."/>
            <person name="Turgeon B."/>
            <person name="Goodwin S."/>
            <person name="Spatafora J."/>
            <person name="Crous P."/>
            <person name="Grigoriev I."/>
        </authorList>
    </citation>
    <scope>NUCLEOTIDE SEQUENCE</scope>
    <source>
        <strain evidence="2">CBS 260.36</strain>
    </source>
</reference>
<name>A0A9P4J9H8_9PEZI</name>
<proteinExistence type="predicted"/>
<feature type="transmembrane region" description="Helical" evidence="1">
    <location>
        <begin position="21"/>
        <end position="44"/>
    </location>
</feature>
<protein>
    <submittedName>
        <fullName evidence="2">Uncharacterized protein</fullName>
    </submittedName>
</protein>
<accession>A0A9P4J9H8</accession>
<evidence type="ECO:0000256" key="1">
    <source>
        <dbReference type="SAM" id="Phobius"/>
    </source>
</evidence>